<dbReference type="PRINTS" id="PR01438">
    <property type="entry name" value="UNVRSLSTRESS"/>
</dbReference>
<protein>
    <submittedName>
        <fullName evidence="3">UspA domain protein</fullName>
    </submittedName>
</protein>
<dbReference type="PANTHER" id="PTHR46268">
    <property type="entry name" value="STRESS RESPONSE PROTEIN NHAX"/>
    <property type="match status" value="1"/>
</dbReference>
<accession>A0A0H3A4R6</accession>
<feature type="domain" description="UspA" evidence="2">
    <location>
        <begin position="51"/>
        <end position="200"/>
    </location>
</feature>
<name>A0A0H3A4R6_NITV4</name>
<proteinExistence type="inferred from homology"/>
<dbReference type="CDD" id="cd00293">
    <property type="entry name" value="USP-like"/>
    <property type="match status" value="1"/>
</dbReference>
<dbReference type="KEGG" id="dvl:Dvul_0002"/>
<evidence type="ECO:0000256" key="1">
    <source>
        <dbReference type="ARBA" id="ARBA00008791"/>
    </source>
</evidence>
<dbReference type="EMBL" id="CP000527">
    <property type="protein sequence ID" value="ABM27026.1"/>
    <property type="molecule type" value="Genomic_DNA"/>
</dbReference>
<organism evidence="3 4">
    <name type="scientific">Nitratidesulfovibrio vulgaris (strain DP4)</name>
    <name type="common">Desulfovibrio vulgaris</name>
    <dbReference type="NCBI Taxonomy" id="391774"/>
    <lineage>
        <taxon>Bacteria</taxon>
        <taxon>Pseudomonadati</taxon>
        <taxon>Thermodesulfobacteriota</taxon>
        <taxon>Desulfovibrionia</taxon>
        <taxon>Desulfovibrionales</taxon>
        <taxon>Desulfovibrionaceae</taxon>
        <taxon>Nitratidesulfovibrio</taxon>
    </lineage>
</organism>
<dbReference type="InterPro" id="IPR006015">
    <property type="entry name" value="Universal_stress_UspA"/>
</dbReference>
<dbReference type="PANTHER" id="PTHR46268:SF6">
    <property type="entry name" value="UNIVERSAL STRESS PROTEIN UP12"/>
    <property type="match status" value="1"/>
</dbReference>
<evidence type="ECO:0000259" key="2">
    <source>
        <dbReference type="Pfam" id="PF00582"/>
    </source>
</evidence>
<dbReference type="Gene3D" id="3.40.50.620">
    <property type="entry name" value="HUPs"/>
    <property type="match status" value="1"/>
</dbReference>
<comment type="similarity">
    <text evidence="1">Belongs to the universal stress protein A family.</text>
</comment>
<dbReference type="SUPFAM" id="SSF52402">
    <property type="entry name" value="Adenine nucleotide alpha hydrolases-like"/>
    <property type="match status" value="1"/>
</dbReference>
<gene>
    <name evidence="3" type="ordered locus">Dvul_0002</name>
</gene>
<dbReference type="InterPro" id="IPR006016">
    <property type="entry name" value="UspA"/>
</dbReference>
<dbReference type="AlphaFoldDB" id="A0A0H3A4R6"/>
<dbReference type="SMR" id="A0A0H3A4R6"/>
<evidence type="ECO:0000313" key="4">
    <source>
        <dbReference type="Proteomes" id="UP000009173"/>
    </source>
</evidence>
<sequence length="201" mass="21195">MGAAFSLALCLTLKGHCLKMSSFPRLSVAPTLPVRYGDAKSLKEGTGMKTERILLPVDGSESSYRAAYCAAQAAQLCGAEVLLLHCVDQTEQNGEAPLVDTTLAEDTTTNRHPKQADALGMATANDLIGPVRDILEDHGIRYMERIVEGEPATCIPRVAQNTRCGLIVMGRSGKTPSGRLPVGSVTGRVVGAAHCPVIVAP</sequence>
<reference evidence="4" key="1">
    <citation type="journal article" date="2009" name="Environ. Microbiol.">
        <title>Contribution of mobile genetic elements to Desulfovibrio vulgaris genome plasticity.</title>
        <authorList>
            <person name="Walker C.B."/>
            <person name="Stolyar S."/>
            <person name="Chivian D."/>
            <person name="Pinel N."/>
            <person name="Gabster J.A."/>
            <person name="Dehal P.S."/>
            <person name="He Z."/>
            <person name="Yang Z.K."/>
            <person name="Yen H.C."/>
            <person name="Zhou J."/>
            <person name="Wall J.D."/>
            <person name="Hazen T.C."/>
            <person name="Arkin A.P."/>
            <person name="Stahl D.A."/>
        </authorList>
    </citation>
    <scope>NUCLEOTIDE SEQUENCE [LARGE SCALE GENOMIC DNA]</scope>
    <source>
        <strain evidence="4">DP4</strain>
    </source>
</reference>
<dbReference type="InterPro" id="IPR014729">
    <property type="entry name" value="Rossmann-like_a/b/a_fold"/>
</dbReference>
<dbReference type="HOGENOM" id="CLU_049301_14_1_7"/>
<dbReference type="Pfam" id="PF00582">
    <property type="entry name" value="Usp"/>
    <property type="match status" value="1"/>
</dbReference>
<evidence type="ECO:0000313" key="3">
    <source>
        <dbReference type="EMBL" id="ABM27026.1"/>
    </source>
</evidence>
<dbReference type="Proteomes" id="UP000009173">
    <property type="component" value="Chromosome"/>
</dbReference>